<feature type="chain" id="PRO_5003659774" description="Peptidase S8/S53 domain-containing protein" evidence="8">
    <location>
        <begin position="18"/>
        <end position="734"/>
    </location>
</feature>
<dbReference type="InterPro" id="IPR034193">
    <property type="entry name" value="PCSK9_ProteinaseK-like"/>
</dbReference>
<evidence type="ECO:0000256" key="5">
    <source>
        <dbReference type="PROSITE-ProRule" id="PRU01240"/>
    </source>
</evidence>
<dbReference type="SUPFAM" id="SSF52743">
    <property type="entry name" value="Subtilisin-like"/>
    <property type="match status" value="1"/>
</dbReference>
<evidence type="ECO:0000313" key="10">
    <source>
        <dbReference type="EMBL" id="CCH61931.1"/>
    </source>
</evidence>
<protein>
    <recommendedName>
        <fullName evidence="9">Peptidase S8/S53 domain-containing protein</fullName>
    </recommendedName>
</protein>
<dbReference type="InterPro" id="IPR015500">
    <property type="entry name" value="Peptidase_S8_subtilisin-rel"/>
</dbReference>
<dbReference type="PROSITE" id="PS00138">
    <property type="entry name" value="SUBTILASE_SER"/>
    <property type="match status" value="1"/>
</dbReference>
<keyword evidence="3 5" id="KW-0378">Hydrolase</keyword>
<dbReference type="FunCoup" id="I2H6C9">
    <property type="interactions" value="25"/>
</dbReference>
<dbReference type="Proteomes" id="UP000002866">
    <property type="component" value="Chromosome 6"/>
</dbReference>
<evidence type="ECO:0000256" key="1">
    <source>
        <dbReference type="ARBA" id="ARBA00011073"/>
    </source>
</evidence>
<keyword evidence="8" id="KW-0732">Signal</keyword>
<feature type="domain" description="Peptidase S8/S53" evidence="9">
    <location>
        <begin position="327"/>
        <end position="557"/>
    </location>
</feature>
<dbReference type="CDD" id="cd04077">
    <property type="entry name" value="Peptidases_S8_PCSK9_ProteinaseK_like"/>
    <property type="match status" value="1"/>
</dbReference>
<dbReference type="InterPro" id="IPR036852">
    <property type="entry name" value="Peptidase_S8/S53_dom_sf"/>
</dbReference>
<feature type="compositionally biased region" description="Acidic residues" evidence="7">
    <location>
        <begin position="124"/>
        <end position="204"/>
    </location>
</feature>
<feature type="region of interest" description="Disordered" evidence="7">
    <location>
        <begin position="670"/>
        <end position="734"/>
    </location>
</feature>
<dbReference type="GeneID" id="14497040"/>
<dbReference type="RefSeq" id="XP_004181450.1">
    <property type="nucleotide sequence ID" value="XM_004181402.1"/>
</dbReference>
<name>I2H6C9_HENB6</name>
<feature type="compositionally biased region" description="Basic residues" evidence="7">
    <location>
        <begin position="276"/>
        <end position="292"/>
    </location>
</feature>
<dbReference type="PANTHER" id="PTHR43806:SF13">
    <property type="entry name" value="SUBTILASE-TYPE PROTEINASE RRT12"/>
    <property type="match status" value="1"/>
</dbReference>
<feature type="compositionally biased region" description="Basic residues" evidence="7">
    <location>
        <begin position="685"/>
        <end position="703"/>
    </location>
</feature>
<dbReference type="eggNOG" id="KOG1153">
    <property type="taxonomic scope" value="Eukaryota"/>
</dbReference>
<dbReference type="FunFam" id="3.40.50.200:FF:000007">
    <property type="entry name" value="Subtilisin-like serine protease"/>
    <property type="match status" value="1"/>
</dbReference>
<organism evidence="10 11">
    <name type="scientific">Henningerozyma blattae (strain ATCC 34711 / CBS 6284 / DSM 70876 / NBRC 10599 / NRRL Y-10934 / UCD 77-7)</name>
    <name type="common">Yeast</name>
    <name type="synonym">Tetrapisispora blattae</name>
    <dbReference type="NCBI Taxonomy" id="1071380"/>
    <lineage>
        <taxon>Eukaryota</taxon>
        <taxon>Fungi</taxon>
        <taxon>Dikarya</taxon>
        <taxon>Ascomycota</taxon>
        <taxon>Saccharomycotina</taxon>
        <taxon>Saccharomycetes</taxon>
        <taxon>Saccharomycetales</taxon>
        <taxon>Saccharomycetaceae</taxon>
        <taxon>Henningerozyma</taxon>
    </lineage>
</organism>
<evidence type="ECO:0000256" key="2">
    <source>
        <dbReference type="ARBA" id="ARBA00022670"/>
    </source>
</evidence>
<dbReference type="PRINTS" id="PR00723">
    <property type="entry name" value="SUBTILISIN"/>
</dbReference>
<feature type="signal peptide" evidence="8">
    <location>
        <begin position="1"/>
        <end position="17"/>
    </location>
</feature>
<dbReference type="HOGENOM" id="CLU_011263_1_0_1"/>
<dbReference type="STRING" id="1071380.I2H6C9"/>
<evidence type="ECO:0000256" key="4">
    <source>
        <dbReference type="ARBA" id="ARBA00022825"/>
    </source>
</evidence>
<feature type="active site" description="Charge relay system" evidence="5">
    <location>
        <position position="525"/>
    </location>
</feature>
<gene>
    <name evidence="10" type="primary">TBLA0F03970</name>
    <name evidence="10" type="ORF">TBLA_0F03970</name>
</gene>
<dbReference type="KEGG" id="tbl:TBLA_0F03970"/>
<feature type="compositionally biased region" description="Basic and acidic residues" evidence="7">
    <location>
        <begin position="670"/>
        <end position="683"/>
    </location>
</feature>
<dbReference type="EMBL" id="HE806321">
    <property type="protein sequence ID" value="CCH61931.1"/>
    <property type="molecule type" value="Genomic_DNA"/>
</dbReference>
<dbReference type="InterPro" id="IPR050131">
    <property type="entry name" value="Peptidase_S8_subtilisin-like"/>
</dbReference>
<feature type="active site" description="Charge relay system" evidence="5">
    <location>
        <position position="336"/>
    </location>
</feature>
<accession>I2H6C9</accession>
<dbReference type="InterPro" id="IPR000209">
    <property type="entry name" value="Peptidase_S8/S53_dom"/>
</dbReference>
<dbReference type="PROSITE" id="PS00136">
    <property type="entry name" value="SUBTILASE_ASP"/>
    <property type="match status" value="1"/>
</dbReference>
<evidence type="ECO:0000256" key="7">
    <source>
        <dbReference type="SAM" id="MobiDB-lite"/>
    </source>
</evidence>
<dbReference type="InterPro" id="IPR023828">
    <property type="entry name" value="Peptidase_S8_Ser-AS"/>
</dbReference>
<dbReference type="GO" id="GO:0004252">
    <property type="term" value="F:serine-type endopeptidase activity"/>
    <property type="evidence" value="ECO:0007669"/>
    <property type="project" value="UniProtKB-UniRule"/>
</dbReference>
<proteinExistence type="inferred from homology"/>
<dbReference type="OrthoDB" id="206201at2759"/>
<evidence type="ECO:0000259" key="9">
    <source>
        <dbReference type="Pfam" id="PF00082"/>
    </source>
</evidence>
<sequence>MRKIIVILSLLLPFGLSEEFIIKLKDSKSFDEFMISSYDDTQNIKMKDILNEKINKNYLFGNFNAFKINLNNENNKNVELLKKELKKNPFVDEIIPNIEIKLFDNTEFNEYLSCNSFDYNENQFCDESDDEDDEEEDDEEGDSDDEDSDSDSDSDSDNESDDEDSDSDDEDDEDEDDEDEDDEDEDDEEEDDSDDEDNYNDDGDENHPKENDDDDEEEEDQTDRKKKHKHKDHGSDDNEKKKHKDHDREKKKDRKNKKQKDKKKHHNDDDDDSNEHHKHVKSKFKVQRGAPRHLARISTRDKLPFNFRNANQFEEQLNYYYDDNDKGEGVLAYVIDTGILKEHKDFEDRVEFGTDLTGEGAGDLNGHGTHVAGLIGSKTYGVDKKVKIIDVKAVSLTGSTQLSHIIEAIEYTVNDCNSRVDKKACVVNMSLGSFYVKVINEAVESAIAEGVVFVVAAGNNNIDACWSSPGSSKNAITVGAFDDRLDVIAKFSNWGECVDIFASGVEVKSLSSQVPYKYIKYSGTSMASPIVCGFVSILLSQGVKPNDVQEEMVKLSTKGDFTRRSLIFKPFTSNRILFNGMDPRDSYENDEMENDCGEDYEEEIIDRNSNKLLMEKSSKLVLDLDLDLIYEDIRNFKPKRWITFPLRREEIENVEVINKLKKIKNRNKSIRENDDNENRDINKSRQNKGKLIKRNISKNKKKSKQSEDINMNSKLKDIHAPKVHRRRRVIKPAI</sequence>
<keyword evidence="4 5" id="KW-0720">Serine protease</keyword>
<evidence type="ECO:0000256" key="6">
    <source>
        <dbReference type="RuleBase" id="RU003355"/>
    </source>
</evidence>
<feature type="compositionally biased region" description="Basic residues" evidence="7">
    <location>
        <begin position="251"/>
        <end position="265"/>
    </location>
</feature>
<dbReference type="Pfam" id="PF00082">
    <property type="entry name" value="Peptidase_S8"/>
    <property type="match status" value="1"/>
</dbReference>
<reference evidence="10 11" key="1">
    <citation type="journal article" date="2011" name="Proc. Natl. Acad. Sci. U.S.A.">
        <title>Evolutionary erosion of yeast sex chromosomes by mating-type switching accidents.</title>
        <authorList>
            <person name="Gordon J.L."/>
            <person name="Armisen D."/>
            <person name="Proux-Wera E."/>
            <person name="Oheigeartaigh S.S."/>
            <person name="Byrne K.P."/>
            <person name="Wolfe K.H."/>
        </authorList>
    </citation>
    <scope>NUCLEOTIDE SEQUENCE [LARGE SCALE GENOMIC DNA]</scope>
    <source>
        <strain evidence="11">ATCC 34711 / CBS 6284 / DSM 70876 / NBRC 10599 / NRRL Y-10934 / UCD 77-7</strain>
    </source>
</reference>
<feature type="region of interest" description="Disordered" evidence="7">
    <location>
        <begin position="122"/>
        <end position="292"/>
    </location>
</feature>
<dbReference type="PROSITE" id="PS00137">
    <property type="entry name" value="SUBTILASE_HIS"/>
    <property type="match status" value="1"/>
</dbReference>
<comment type="similarity">
    <text evidence="1 5 6">Belongs to the peptidase S8 family.</text>
</comment>
<feature type="compositionally biased region" description="Basic residues" evidence="7">
    <location>
        <begin position="721"/>
        <end position="734"/>
    </location>
</feature>
<evidence type="ECO:0000256" key="3">
    <source>
        <dbReference type="ARBA" id="ARBA00022801"/>
    </source>
</evidence>
<dbReference type="GO" id="GO:0006508">
    <property type="term" value="P:proteolysis"/>
    <property type="evidence" value="ECO:0007669"/>
    <property type="project" value="UniProtKB-KW"/>
</dbReference>
<dbReference type="Gene3D" id="3.40.50.200">
    <property type="entry name" value="Peptidase S8/S53 domain"/>
    <property type="match status" value="1"/>
</dbReference>
<keyword evidence="11" id="KW-1185">Reference proteome</keyword>
<feature type="compositionally biased region" description="Acidic residues" evidence="7">
    <location>
        <begin position="211"/>
        <end position="221"/>
    </location>
</feature>
<dbReference type="PANTHER" id="PTHR43806">
    <property type="entry name" value="PEPTIDASE S8"/>
    <property type="match status" value="1"/>
</dbReference>
<dbReference type="InParanoid" id="I2H6C9"/>
<keyword evidence="2 5" id="KW-0645">Protease</keyword>
<dbReference type="AlphaFoldDB" id="I2H6C9"/>
<evidence type="ECO:0000313" key="11">
    <source>
        <dbReference type="Proteomes" id="UP000002866"/>
    </source>
</evidence>
<dbReference type="InterPro" id="IPR023827">
    <property type="entry name" value="Peptidase_S8_Asp-AS"/>
</dbReference>
<dbReference type="InterPro" id="IPR022398">
    <property type="entry name" value="Peptidase_S8_His-AS"/>
</dbReference>
<evidence type="ECO:0000256" key="8">
    <source>
        <dbReference type="SAM" id="SignalP"/>
    </source>
</evidence>
<feature type="compositionally biased region" description="Basic and acidic residues" evidence="7">
    <location>
        <begin position="233"/>
        <end position="250"/>
    </location>
</feature>
<dbReference type="GO" id="GO:0030435">
    <property type="term" value="P:sporulation resulting in formation of a cellular spore"/>
    <property type="evidence" value="ECO:0007669"/>
    <property type="project" value="UniProtKB-ARBA"/>
</dbReference>
<dbReference type="PROSITE" id="PS51892">
    <property type="entry name" value="SUBTILASE"/>
    <property type="match status" value="1"/>
</dbReference>
<feature type="active site" description="Charge relay system" evidence="5">
    <location>
        <position position="367"/>
    </location>
</feature>